<name>A0A859FK83_9BACI</name>
<evidence type="ECO:0000259" key="6">
    <source>
        <dbReference type="Pfam" id="PF01957"/>
    </source>
</evidence>
<feature type="transmembrane region" description="Helical" evidence="5">
    <location>
        <begin position="257"/>
        <end position="275"/>
    </location>
</feature>
<dbReference type="CDD" id="cd07021">
    <property type="entry name" value="Clp_protease_NfeD_like"/>
    <property type="match status" value="1"/>
</dbReference>
<dbReference type="EMBL" id="CP041372">
    <property type="protein sequence ID" value="QKS73208.1"/>
    <property type="molecule type" value="Genomic_DNA"/>
</dbReference>
<dbReference type="InterPro" id="IPR056738">
    <property type="entry name" value="NfeD1b_N"/>
</dbReference>
<feature type="transmembrane region" description="Helical" evidence="5">
    <location>
        <begin position="182"/>
        <end position="202"/>
    </location>
</feature>
<dbReference type="InterPro" id="IPR052165">
    <property type="entry name" value="Membrane_assoc_protease"/>
</dbReference>
<dbReference type="GO" id="GO:0005886">
    <property type="term" value="C:plasma membrane"/>
    <property type="evidence" value="ECO:0007669"/>
    <property type="project" value="TreeGrafter"/>
</dbReference>
<keyword evidence="4 5" id="KW-0472">Membrane</keyword>
<evidence type="ECO:0000256" key="3">
    <source>
        <dbReference type="ARBA" id="ARBA00022989"/>
    </source>
</evidence>
<dbReference type="PANTHER" id="PTHR33507:SF3">
    <property type="entry name" value="INNER MEMBRANE PROTEIN YBBJ"/>
    <property type="match status" value="1"/>
</dbReference>
<dbReference type="Proteomes" id="UP000318138">
    <property type="component" value="Chromosome"/>
</dbReference>
<sequence>MNRAVQTAEEEGVDHIVFELNTPGGRVDAAGEIARTVRESSIPTTAYVVEEAMSAGAYIALNADEILMAPSTRMGSAQVIDGSGNAADDKAQSAWLANMRAAAELRDRDPIYALAMADPRIDLPELGAEEGELLTLTASEAISVNYAEAIADSRDDVLAYLNLEGATIQEFEVSLAEQIARFVTSPIVIPILLSIGSLGLILELYSPGFGIPGIMGISSLLLFFYGHLVAGFAGFEGLILFVVGAALLVLEVFSPSFGIFGALGLGAIIGSLVMSSFDTTVILYSVLIAGVISLVAFFTVMKYVDRIGPMKKMILQDATSTELGYVSNEHRVELVGLTGQTLTVLRPSGTALIGDERLDVVSEGGYIEQGKKVKVISAVGSRIVVRVESAE</sequence>
<dbReference type="Pfam" id="PF01957">
    <property type="entry name" value="NfeD"/>
    <property type="match status" value="1"/>
</dbReference>
<evidence type="ECO:0000256" key="4">
    <source>
        <dbReference type="ARBA" id="ARBA00023136"/>
    </source>
</evidence>
<feature type="domain" description="NfeD-like C-terminal" evidence="6">
    <location>
        <begin position="333"/>
        <end position="386"/>
    </location>
</feature>
<dbReference type="KEGG" id="psua:FLK61_29445"/>
<dbReference type="InterPro" id="IPR056739">
    <property type="entry name" value="NfeD_membrane"/>
</dbReference>
<evidence type="ECO:0000256" key="1">
    <source>
        <dbReference type="ARBA" id="ARBA00004141"/>
    </source>
</evidence>
<evidence type="ECO:0000259" key="7">
    <source>
        <dbReference type="Pfam" id="PF24961"/>
    </source>
</evidence>
<keyword evidence="3 5" id="KW-1133">Transmembrane helix</keyword>
<reference evidence="10" key="1">
    <citation type="submission" date="2019-07" db="EMBL/GenBank/DDBJ databases">
        <title>Bacillus alkalisoli sp. nov. isolated from saline soil.</title>
        <authorList>
            <person name="Sun J.-Q."/>
            <person name="Xu L."/>
        </authorList>
    </citation>
    <scope>NUCLEOTIDE SEQUENCE [LARGE SCALE GENOMIC DNA]</scope>
    <source>
        <strain evidence="10">M4U3P1</strain>
    </source>
</reference>
<dbReference type="Pfam" id="PF24961">
    <property type="entry name" value="NfeD_membrane"/>
    <property type="match status" value="1"/>
</dbReference>
<dbReference type="InterPro" id="IPR029045">
    <property type="entry name" value="ClpP/crotonase-like_dom_sf"/>
</dbReference>
<feature type="transmembrane region" description="Helical" evidence="5">
    <location>
        <begin position="281"/>
        <end position="304"/>
    </location>
</feature>
<dbReference type="PANTHER" id="PTHR33507">
    <property type="entry name" value="INNER MEMBRANE PROTEIN YBBJ"/>
    <property type="match status" value="1"/>
</dbReference>
<dbReference type="Gene3D" id="3.90.226.10">
    <property type="entry name" value="2-enoyl-CoA Hydratase, Chain A, domain 1"/>
    <property type="match status" value="1"/>
</dbReference>
<accession>A0A859FK83</accession>
<feature type="domain" description="NfeD integral membrane" evidence="7">
    <location>
        <begin position="188"/>
        <end position="302"/>
    </location>
</feature>
<gene>
    <name evidence="9" type="ORF">FLK61_29445</name>
</gene>
<feature type="domain" description="NfeD1b N-terminal" evidence="8">
    <location>
        <begin position="1"/>
        <end position="170"/>
    </location>
</feature>
<evidence type="ECO:0000256" key="2">
    <source>
        <dbReference type="ARBA" id="ARBA00022692"/>
    </source>
</evidence>
<dbReference type="AlphaFoldDB" id="A0A859FK83"/>
<keyword evidence="10" id="KW-1185">Reference proteome</keyword>
<dbReference type="InterPro" id="IPR002810">
    <property type="entry name" value="NfeD-like_C"/>
</dbReference>
<protein>
    <submittedName>
        <fullName evidence="9">Nodulation protein NfeD</fullName>
    </submittedName>
</protein>
<dbReference type="InterPro" id="IPR012340">
    <property type="entry name" value="NA-bd_OB-fold"/>
</dbReference>
<organism evidence="9 10">
    <name type="scientific">Paenalkalicoccus suaedae</name>
    <dbReference type="NCBI Taxonomy" id="2592382"/>
    <lineage>
        <taxon>Bacteria</taxon>
        <taxon>Bacillati</taxon>
        <taxon>Bacillota</taxon>
        <taxon>Bacilli</taxon>
        <taxon>Bacillales</taxon>
        <taxon>Bacillaceae</taxon>
        <taxon>Paenalkalicoccus</taxon>
    </lineage>
</organism>
<evidence type="ECO:0000313" key="10">
    <source>
        <dbReference type="Proteomes" id="UP000318138"/>
    </source>
</evidence>
<comment type="subcellular location">
    <subcellularLocation>
        <location evidence="1">Membrane</location>
        <topology evidence="1">Multi-pass membrane protein</topology>
    </subcellularLocation>
</comment>
<keyword evidence="2 5" id="KW-0812">Transmembrane</keyword>
<proteinExistence type="predicted"/>
<evidence type="ECO:0000313" key="9">
    <source>
        <dbReference type="EMBL" id="QKS73208.1"/>
    </source>
</evidence>
<evidence type="ECO:0000259" key="8">
    <source>
        <dbReference type="Pfam" id="PF25145"/>
    </source>
</evidence>
<dbReference type="Gene3D" id="2.40.50.140">
    <property type="entry name" value="Nucleic acid-binding proteins"/>
    <property type="match status" value="1"/>
</dbReference>
<evidence type="ECO:0000256" key="5">
    <source>
        <dbReference type="SAM" id="Phobius"/>
    </source>
</evidence>
<dbReference type="Pfam" id="PF25145">
    <property type="entry name" value="NfeD1b_N"/>
    <property type="match status" value="1"/>
</dbReference>
<dbReference type="SUPFAM" id="SSF52096">
    <property type="entry name" value="ClpP/crotonase"/>
    <property type="match status" value="1"/>
</dbReference>